<sequence>MSTKKQLKLGAFLPGSGHHVAAWRHPNTPADGGLNFQHYNPHSAG</sequence>
<gene>
    <name evidence="1" type="ORF">COO91_01839</name>
</gene>
<protein>
    <submittedName>
        <fullName evidence="1">Flavin-dependent oxidoreductase</fullName>
    </submittedName>
</protein>
<organism evidence="1 2">
    <name type="scientific">Nostoc flagelliforme CCNUN1</name>
    <dbReference type="NCBI Taxonomy" id="2038116"/>
    <lineage>
        <taxon>Bacteria</taxon>
        <taxon>Bacillati</taxon>
        <taxon>Cyanobacteriota</taxon>
        <taxon>Cyanophyceae</taxon>
        <taxon>Nostocales</taxon>
        <taxon>Nostocaceae</taxon>
        <taxon>Nostoc</taxon>
    </lineage>
</organism>
<dbReference type="EMBL" id="CP024785">
    <property type="protein sequence ID" value="AUB35946.1"/>
    <property type="molecule type" value="Genomic_DNA"/>
</dbReference>
<accession>A0A2K8SKC2</accession>
<dbReference type="Proteomes" id="UP000232003">
    <property type="component" value="Chromosome"/>
</dbReference>
<proteinExistence type="predicted"/>
<reference evidence="1 2" key="1">
    <citation type="submission" date="2017-11" db="EMBL/GenBank/DDBJ databases">
        <title>Complete genome of a free-living desiccation-tolerant cyanobacterium and its photosynthetic adaptation to extreme terrestrial habitat.</title>
        <authorList>
            <person name="Shang J."/>
        </authorList>
    </citation>
    <scope>NUCLEOTIDE SEQUENCE [LARGE SCALE GENOMIC DNA]</scope>
    <source>
        <strain evidence="1 2">CCNUN1</strain>
    </source>
</reference>
<keyword evidence="2" id="KW-1185">Reference proteome</keyword>
<dbReference type="AlphaFoldDB" id="A0A2K8SKC2"/>
<evidence type="ECO:0000313" key="1">
    <source>
        <dbReference type="EMBL" id="AUB35946.1"/>
    </source>
</evidence>
<dbReference type="KEGG" id="nfl:COO91_01839"/>
<evidence type="ECO:0000313" key="2">
    <source>
        <dbReference type="Proteomes" id="UP000232003"/>
    </source>
</evidence>
<name>A0A2K8SKC2_9NOSO</name>